<dbReference type="Pfam" id="PF00501">
    <property type="entry name" value="AMP-binding"/>
    <property type="match status" value="2"/>
</dbReference>
<feature type="region of interest" description="Disordered" evidence="3">
    <location>
        <begin position="1"/>
        <end position="23"/>
    </location>
</feature>
<sequence>MTHTQLVQQPDPNQPRPEGQQMSPLEGEALGIVTNWPPSLPAALQRWGTTHPKSPCLTSLDNAGKPVYTLTYGKLWTRSQKLAYTLLHKLSSRNEPLLMPGDRVALVFPNNDPVMFMVAFYGCLLAELVPVPIEVPLTRKDAGSQQIGFLLGSCGVTLALTTDACQKGLPKAQTGEVATFKGWPRLLWFVTDGKHVVKPPKDWHPQIREASNDIAYIEYKTSKEGSTMGVTVSHSAMLAHSRVAVVKSRDMHWSLLAQRDQRDISLSSLRMLIVADGANPWSISSCDAFLNVFQSRGLRPEVICPCASSSEAMTVAIRRPPEMGVPPPGKAVLSMSGLSHGVIRVDTEEKLSVLTVQDVGQVMSGALICVVRVEGTPYLCQTDEVGEICVSSASSGLAYYGLPGMTKNIFETIPVKSSRVPVSDRPFTRTSLLGFVGPDNLVFIVGKMEGLMVVSGRRHNADDVVATALAVEPMKFVYRGRIAVFSVSVLRDERVVVVAEQRPDSSEEDSFQWMSRVLQAIDSIHQVGVYCLALVPANTLPKTPLGGIHISETKQRFLEGALHPCNVLMCPHTCVTNLPKPRQKQPEVGPASMIVGNLVAGKRIAQACGRDLGQLEDNDQARKFLYIQDVLQWRAQATPDHPLFLVLNAKGTVASTATCLQLHKRAERVAASLMGRLNTGDHVALVYPPGIDLIATFYGCLYAGCVPVTVRPPHPQNLATTLPTVKMIVEVSKSVCILTTQAIMKLLKSKEATAAVDIKSWPAVLDTDDLPRKKNSHFYKPPTPEMLAYLDFSVSTTGILAGVKMSHAATGALCRSIKLQCELYPSRQIAICLDPYCGLGLALWCLCSVYSGHQSILVPPLELESNVSVWLTAVSQYKARVTFCSYSVMEMCTKGLGSQTEALRLRNVNLSCVRTCMVVAEERPRIALTQSFSKIFKDLGLSPRAVSTTFGCRVNVAICLQGTSGPDPTTVYVDMRALRHDRVRLVERGSPHSLPLMESGKILPGVKVIIANTETKGPLGDSHLGEVWVSSPHNATGYYTVYGEEALHADHFNTKLSFGDTQTVWARTGYLGFLRRTELTDASGERHDALYVVGSLDETLELRGMRYHPIDIETSVIRSHKSIAECAVFTWTNLLVVVVELEGSEQEALDLVALVTNVVLEEHYLIVGVVVVVDPGVIPINSRGEKQRMHLRDGFLADQLDPIYVAYNM</sequence>
<proteinExistence type="inferred from homology"/>
<dbReference type="InterPro" id="IPR037337">
    <property type="entry name" value="Dip2-like_dom"/>
</dbReference>
<dbReference type="SUPFAM" id="SSF56801">
    <property type="entry name" value="Acetyl-CoA synthetase-like"/>
    <property type="match status" value="2"/>
</dbReference>
<reference evidence="6" key="1">
    <citation type="submission" date="2016-05" db="EMBL/GenBank/DDBJ databases">
        <authorList>
            <person name="Lavstsen T."/>
            <person name="Jespersen J.S."/>
        </authorList>
    </citation>
    <scope>NUCLEOTIDE SEQUENCE</scope>
    <source>
        <tissue evidence="6">Brain</tissue>
    </source>
</reference>
<dbReference type="FunFam" id="3.30.300.30:FF:000001">
    <property type="entry name" value="DIP2 disco-interacting protein 2 homolog C"/>
    <property type="match status" value="1"/>
</dbReference>
<feature type="domain" description="AMP-dependent synthetase/ligase" evidence="4">
    <location>
        <begin position="45"/>
        <end position="243"/>
    </location>
</feature>
<evidence type="ECO:0000259" key="4">
    <source>
        <dbReference type="Pfam" id="PF00501"/>
    </source>
</evidence>
<dbReference type="FunFam" id="3.40.50.12780:FF:000004">
    <property type="entry name" value="Disco interacting protein 2 homolog A"/>
    <property type="match status" value="1"/>
</dbReference>
<reference evidence="6" key="2">
    <citation type="submission" date="2016-06" db="EMBL/GenBank/DDBJ databases">
        <title>The genome of a short-lived fish provides insights into sex chromosome evolution and the genetic control of aging.</title>
        <authorList>
            <person name="Reichwald K."/>
            <person name="Felder M."/>
            <person name="Petzold A."/>
            <person name="Koch P."/>
            <person name="Groth M."/>
            <person name="Platzer M."/>
        </authorList>
    </citation>
    <scope>NUCLEOTIDE SEQUENCE</scope>
    <source>
        <tissue evidence="6">Brain</tissue>
    </source>
</reference>
<gene>
    <name evidence="6" type="primary">DIP2A</name>
</gene>
<evidence type="ECO:0000259" key="5">
    <source>
        <dbReference type="Pfam" id="PF23024"/>
    </source>
</evidence>
<name>A0A1A8A1N9_NOTFU</name>
<dbReference type="InterPro" id="IPR000873">
    <property type="entry name" value="AMP-dep_synth/lig_dom"/>
</dbReference>
<organism evidence="6">
    <name type="scientific">Nothobranchius furzeri</name>
    <name type="common">Turquoise killifish</name>
    <dbReference type="NCBI Taxonomy" id="105023"/>
    <lineage>
        <taxon>Eukaryota</taxon>
        <taxon>Metazoa</taxon>
        <taxon>Chordata</taxon>
        <taxon>Craniata</taxon>
        <taxon>Vertebrata</taxon>
        <taxon>Euteleostomi</taxon>
        <taxon>Actinopterygii</taxon>
        <taxon>Neopterygii</taxon>
        <taxon>Teleostei</taxon>
        <taxon>Neoteleostei</taxon>
        <taxon>Acanthomorphata</taxon>
        <taxon>Ovalentaria</taxon>
        <taxon>Atherinomorphae</taxon>
        <taxon>Cyprinodontiformes</taxon>
        <taxon>Nothobranchiidae</taxon>
        <taxon>Nothobranchius</taxon>
    </lineage>
</organism>
<accession>A0A1A8A1N9</accession>
<dbReference type="InterPro" id="IPR042099">
    <property type="entry name" value="ANL_N_sf"/>
</dbReference>
<evidence type="ECO:0000313" key="6">
    <source>
        <dbReference type="EMBL" id="SBP49047.1"/>
    </source>
</evidence>
<comment type="similarity">
    <text evidence="1">Belongs to the DIP2 family.</text>
</comment>
<feature type="domain" description="AMP-binding enzyme C-terminal" evidence="5">
    <location>
        <begin position="1098"/>
        <end position="1200"/>
    </location>
</feature>
<feature type="compositionally biased region" description="Polar residues" evidence="3">
    <location>
        <begin position="1"/>
        <end position="11"/>
    </location>
</feature>
<keyword evidence="2" id="KW-0597">Phosphoprotein</keyword>
<dbReference type="PANTHER" id="PTHR22754:SF34">
    <property type="entry name" value="DISCO-INTERACTING PROTEIN 2 HOMOLOG A"/>
    <property type="match status" value="1"/>
</dbReference>
<protein>
    <submittedName>
        <fullName evidence="6">DIP2 disco-interacting protein 2 homolog A</fullName>
    </submittedName>
</protein>
<dbReference type="InterPro" id="IPR045851">
    <property type="entry name" value="AMP-bd_C_sf"/>
</dbReference>
<dbReference type="FunFam" id="3.30.300.30:FF:000003">
    <property type="entry name" value="DIP2 disco-interacting protein 2 homolog A"/>
    <property type="match status" value="1"/>
</dbReference>
<evidence type="ECO:0000256" key="3">
    <source>
        <dbReference type="SAM" id="MobiDB-lite"/>
    </source>
</evidence>
<dbReference type="EMBL" id="HADY01010562">
    <property type="protein sequence ID" value="SBP49047.1"/>
    <property type="molecule type" value="Transcribed_RNA"/>
</dbReference>
<evidence type="ECO:0000256" key="1">
    <source>
        <dbReference type="ARBA" id="ARBA00007735"/>
    </source>
</evidence>
<dbReference type="PANTHER" id="PTHR22754">
    <property type="entry name" value="DISCO-INTERACTING PROTEIN 2 DIP2 -RELATED"/>
    <property type="match status" value="1"/>
</dbReference>
<dbReference type="Gene3D" id="3.30.300.30">
    <property type="match status" value="2"/>
</dbReference>
<dbReference type="Gene3D" id="3.40.50.12780">
    <property type="entry name" value="N-terminal domain of ligase-like"/>
    <property type="match status" value="3"/>
</dbReference>
<dbReference type="CDD" id="cd05905">
    <property type="entry name" value="Dip2"/>
    <property type="match status" value="1"/>
</dbReference>
<dbReference type="GO" id="GO:0009986">
    <property type="term" value="C:cell surface"/>
    <property type="evidence" value="ECO:0007669"/>
    <property type="project" value="TreeGrafter"/>
</dbReference>
<evidence type="ECO:0000256" key="2">
    <source>
        <dbReference type="ARBA" id="ARBA00022553"/>
    </source>
</evidence>
<dbReference type="InterPro" id="IPR025110">
    <property type="entry name" value="AMP-bd_C"/>
</dbReference>
<feature type="domain" description="AMP-dependent synthetase/ligase" evidence="4">
    <location>
        <begin position="631"/>
        <end position="1039"/>
    </location>
</feature>
<dbReference type="AlphaFoldDB" id="A0A1A8A1N9"/>
<dbReference type="Pfam" id="PF23024">
    <property type="entry name" value="AMP-dom_DIP2-like"/>
    <property type="match status" value="1"/>
</dbReference>